<name>A0A222VPX6_9PSEU</name>
<dbReference type="EMBL" id="FMZE01000001">
    <property type="protein sequence ID" value="SDC30254.1"/>
    <property type="molecule type" value="Genomic_DNA"/>
</dbReference>
<organism evidence="1 2">
    <name type="scientific">Prauserella marina</name>
    <dbReference type="NCBI Taxonomy" id="530584"/>
    <lineage>
        <taxon>Bacteria</taxon>
        <taxon>Bacillati</taxon>
        <taxon>Actinomycetota</taxon>
        <taxon>Actinomycetes</taxon>
        <taxon>Pseudonocardiales</taxon>
        <taxon>Pseudonocardiaceae</taxon>
        <taxon>Prauserella</taxon>
    </lineage>
</organism>
<reference evidence="1 2" key="1">
    <citation type="submission" date="2016-10" db="EMBL/GenBank/DDBJ databases">
        <authorList>
            <person name="de Groot N.N."/>
        </authorList>
    </citation>
    <scope>NUCLEOTIDE SEQUENCE [LARGE SCALE GENOMIC DNA]</scope>
    <source>
        <strain evidence="1 2">CGMCC 4.5506</strain>
    </source>
</reference>
<dbReference type="STRING" id="530584.SAMN05421630_1011215"/>
<proteinExistence type="predicted"/>
<dbReference type="AlphaFoldDB" id="A0A222VPX6"/>
<dbReference type="Proteomes" id="UP000199494">
    <property type="component" value="Unassembled WGS sequence"/>
</dbReference>
<dbReference type="RefSeq" id="WP_091798154.1">
    <property type="nucleotide sequence ID" value="NZ_CP016353.1"/>
</dbReference>
<evidence type="ECO:0000313" key="1">
    <source>
        <dbReference type="EMBL" id="SDC30254.1"/>
    </source>
</evidence>
<dbReference type="InterPro" id="IPR007995">
    <property type="entry name" value="DUF742"/>
</dbReference>
<dbReference type="Pfam" id="PF05331">
    <property type="entry name" value="DUF742"/>
    <property type="match status" value="1"/>
</dbReference>
<accession>A0A222VPX6</accession>
<evidence type="ECO:0000313" key="2">
    <source>
        <dbReference type="Proteomes" id="UP000199494"/>
    </source>
</evidence>
<dbReference type="PANTHER" id="PTHR36221">
    <property type="entry name" value="DUF742 DOMAIN-CONTAINING PROTEIN"/>
    <property type="match status" value="1"/>
</dbReference>
<dbReference type="KEGG" id="pmad:BAY61_14175"/>
<dbReference type="PANTHER" id="PTHR36221:SF1">
    <property type="entry name" value="DUF742 DOMAIN-CONTAINING PROTEIN"/>
    <property type="match status" value="1"/>
</dbReference>
<sequence>MPDSDEPPVADLGDELWVRPYTVTNGRTHPSAALDLMSQVRATGRGRIAPGSLGFEHAQALRLCNSPTSVAEVAAHLRQPVMVVKVLLSDLIESGAVTARMPITDFDAADPNLLEALLNGLRRL</sequence>
<dbReference type="OrthoDB" id="3390328at2"/>
<gene>
    <name evidence="1" type="ORF">SAMN05421630_1011215</name>
</gene>
<keyword evidence="2" id="KW-1185">Reference proteome</keyword>
<protein>
    <submittedName>
        <fullName evidence="1">Uncharacterized protein</fullName>
    </submittedName>
</protein>